<evidence type="ECO:0000256" key="6">
    <source>
        <dbReference type="SAM" id="Phobius"/>
    </source>
</evidence>
<comment type="caution">
    <text evidence="8">The sequence shown here is derived from an EMBL/GenBank/DDBJ whole genome shotgun (WGS) entry which is preliminary data.</text>
</comment>
<keyword evidence="4 6" id="KW-1133">Transmembrane helix</keyword>
<organism evidence="8 9">
    <name type="scientific">Candidatus Roizmanbacteria bacterium GW2011_GWA2_35_8</name>
    <dbReference type="NCBI Taxonomy" id="1618479"/>
    <lineage>
        <taxon>Bacteria</taxon>
        <taxon>Candidatus Roizmaniibacteriota</taxon>
    </lineage>
</organism>
<sequence length="243" mass="28657">MLQKLWSTKFLVKIRKFFLNLLTFVFVFSILYFCDSIFTINKINLNLNNSSKILNISGLEELKQKNILLINLKEVEKALVARNPQVKKIAIKKKYPSQIEIDILVYEAYAQIEVSNGFFILSEDGRILEKVKQMVKRLPKINYYQKLNYFTFLPGDFIKYEDIKSGLFFLRFLNGSSFQVNDLDIADFDMLLFNVGDKKIIFTTSKNKEKQIIEAKSILHQFKIEGKYWQSIDLRFDKPIIKF</sequence>
<dbReference type="Gene3D" id="3.10.20.310">
    <property type="entry name" value="membrane protein fhac"/>
    <property type="match status" value="1"/>
</dbReference>
<keyword evidence="5" id="KW-0131">Cell cycle</keyword>
<gene>
    <name evidence="8" type="ORF">UR89_C0010G0002</name>
</gene>
<name>A0A0G0DE45_9BACT</name>
<dbReference type="EMBL" id="LBQX01000010">
    <property type="protein sequence ID" value="KKP86931.1"/>
    <property type="molecule type" value="Genomic_DNA"/>
</dbReference>
<keyword evidence="2 8" id="KW-0132">Cell division</keyword>
<feature type="transmembrane region" description="Helical" evidence="6">
    <location>
        <begin position="21"/>
        <end position="40"/>
    </location>
</feature>
<evidence type="ECO:0000256" key="4">
    <source>
        <dbReference type="ARBA" id="ARBA00022989"/>
    </source>
</evidence>
<proteinExistence type="predicted"/>
<keyword evidence="6" id="KW-0472">Membrane</keyword>
<dbReference type="Pfam" id="PF08478">
    <property type="entry name" value="POTRA_1"/>
    <property type="match status" value="1"/>
</dbReference>
<evidence type="ECO:0000256" key="2">
    <source>
        <dbReference type="ARBA" id="ARBA00022618"/>
    </source>
</evidence>
<dbReference type="InterPro" id="IPR013685">
    <property type="entry name" value="POTRA_FtsQ_type"/>
</dbReference>
<dbReference type="AlphaFoldDB" id="A0A0G0DE45"/>
<evidence type="ECO:0000256" key="3">
    <source>
        <dbReference type="ARBA" id="ARBA00022692"/>
    </source>
</evidence>
<dbReference type="Proteomes" id="UP000034536">
    <property type="component" value="Unassembled WGS sequence"/>
</dbReference>
<dbReference type="GO" id="GO:0051301">
    <property type="term" value="P:cell division"/>
    <property type="evidence" value="ECO:0007669"/>
    <property type="project" value="UniProtKB-KW"/>
</dbReference>
<keyword evidence="1" id="KW-1003">Cell membrane</keyword>
<evidence type="ECO:0000313" key="9">
    <source>
        <dbReference type="Proteomes" id="UP000034536"/>
    </source>
</evidence>
<evidence type="ECO:0000313" key="8">
    <source>
        <dbReference type="EMBL" id="KKP86931.1"/>
    </source>
</evidence>
<evidence type="ECO:0000256" key="1">
    <source>
        <dbReference type="ARBA" id="ARBA00022475"/>
    </source>
</evidence>
<protein>
    <submittedName>
        <fullName evidence="8">Cell division protein DivIB</fullName>
    </submittedName>
</protein>
<evidence type="ECO:0000256" key="5">
    <source>
        <dbReference type="ARBA" id="ARBA00023306"/>
    </source>
</evidence>
<accession>A0A0G0DE45</accession>
<feature type="domain" description="POTRA" evidence="7">
    <location>
        <begin position="50"/>
        <end position="103"/>
    </location>
</feature>
<keyword evidence="3 6" id="KW-0812">Transmembrane</keyword>
<evidence type="ECO:0000259" key="7">
    <source>
        <dbReference type="Pfam" id="PF08478"/>
    </source>
</evidence>
<reference evidence="8 9" key="1">
    <citation type="journal article" date="2015" name="Nature">
        <title>rRNA introns, odd ribosomes, and small enigmatic genomes across a large radiation of phyla.</title>
        <authorList>
            <person name="Brown C.T."/>
            <person name="Hug L.A."/>
            <person name="Thomas B.C."/>
            <person name="Sharon I."/>
            <person name="Castelle C.J."/>
            <person name="Singh A."/>
            <person name="Wilkins M.J."/>
            <person name="Williams K.H."/>
            <person name="Banfield J.F."/>
        </authorList>
    </citation>
    <scope>NUCLEOTIDE SEQUENCE [LARGE SCALE GENOMIC DNA]</scope>
</reference>